<reference evidence="2 3" key="1">
    <citation type="submission" date="2018-10" db="EMBL/GenBank/DDBJ databases">
        <title>Ulvibacterium marinum gen. nov., sp. nov., a novel marine bacterium of the family Flavobacteriaceae, isolated from a culture of the green alga Ulva prolifera.</title>
        <authorList>
            <person name="Zhang Z."/>
        </authorList>
    </citation>
    <scope>NUCLEOTIDE SEQUENCE [LARGE SCALE GENOMIC DNA]</scope>
    <source>
        <strain evidence="2 3">CCMM003</strain>
    </source>
</reference>
<accession>A0A3B0CF97</accession>
<sequence>MAVLGSTHSGGSFGRTRLQIHFTRKGIEQGYPCFQIARTKKKWQVEPRIELFPTTKFIGKRLKMSLTANRTLELWQGFMPQIGRIQNRLGTELFSVEVYNETLFFEYYSPEKLFEKWAAVPVSHLEFIPSAMEPLEIPKGLYAVFLYKGKASEAPKAYAYIFGTWIPNSDYLLDSRPHFAIMGEKYKNEDPNSEEELWIPIRKA</sequence>
<dbReference type="Gene3D" id="3.20.80.10">
    <property type="entry name" value="Regulatory factor, effector binding domain"/>
    <property type="match status" value="1"/>
</dbReference>
<gene>
    <name evidence="2" type="ORF">D7Z94_07120</name>
</gene>
<dbReference type="OrthoDB" id="8560232at2"/>
<proteinExistence type="predicted"/>
<keyword evidence="3" id="KW-1185">Reference proteome</keyword>
<dbReference type="InterPro" id="IPR010499">
    <property type="entry name" value="AraC_E-bd"/>
</dbReference>
<comment type="caution">
    <text evidence="2">The sequence shown here is derived from an EMBL/GenBank/DDBJ whole genome shotgun (WGS) entry which is preliminary data.</text>
</comment>
<dbReference type="SMART" id="SM00871">
    <property type="entry name" value="AraC_E_bind"/>
    <property type="match status" value="1"/>
</dbReference>
<dbReference type="InterPro" id="IPR011256">
    <property type="entry name" value="Reg_factor_effector_dom_sf"/>
</dbReference>
<organism evidence="2 3">
    <name type="scientific">Ulvibacterium marinum</name>
    <dbReference type="NCBI Taxonomy" id="2419782"/>
    <lineage>
        <taxon>Bacteria</taxon>
        <taxon>Pseudomonadati</taxon>
        <taxon>Bacteroidota</taxon>
        <taxon>Flavobacteriia</taxon>
        <taxon>Flavobacteriales</taxon>
        <taxon>Flavobacteriaceae</taxon>
        <taxon>Ulvibacterium</taxon>
    </lineage>
</organism>
<dbReference type="Pfam" id="PF06445">
    <property type="entry name" value="GyrI-like"/>
    <property type="match status" value="1"/>
</dbReference>
<dbReference type="InterPro" id="IPR029442">
    <property type="entry name" value="GyrI-like"/>
</dbReference>
<dbReference type="Proteomes" id="UP000276603">
    <property type="component" value="Unassembled WGS sequence"/>
</dbReference>
<evidence type="ECO:0000313" key="2">
    <source>
        <dbReference type="EMBL" id="RKN83578.1"/>
    </source>
</evidence>
<dbReference type="SUPFAM" id="SSF55136">
    <property type="entry name" value="Probable bacterial effector-binding domain"/>
    <property type="match status" value="1"/>
</dbReference>
<dbReference type="EMBL" id="RBCJ01000001">
    <property type="protein sequence ID" value="RKN83578.1"/>
    <property type="molecule type" value="Genomic_DNA"/>
</dbReference>
<name>A0A3B0CF97_9FLAO</name>
<protein>
    <submittedName>
        <fullName evidence="2">AraC family transcriptional regulator</fullName>
    </submittedName>
</protein>
<feature type="domain" description="AraC effector-binding" evidence="1">
    <location>
        <begin position="45"/>
        <end position="202"/>
    </location>
</feature>
<evidence type="ECO:0000259" key="1">
    <source>
        <dbReference type="SMART" id="SM00871"/>
    </source>
</evidence>
<evidence type="ECO:0000313" key="3">
    <source>
        <dbReference type="Proteomes" id="UP000276603"/>
    </source>
</evidence>
<dbReference type="AlphaFoldDB" id="A0A3B0CF97"/>